<evidence type="ECO:0000256" key="1">
    <source>
        <dbReference type="ARBA" id="ARBA00022491"/>
    </source>
</evidence>
<keyword evidence="4" id="KW-0804">Transcription</keyword>
<name>A0ABQ1GWP1_9SPHN</name>
<accession>A0ABQ1GWP1</accession>
<evidence type="ECO:0000256" key="4">
    <source>
        <dbReference type="ARBA" id="ARBA00023163"/>
    </source>
</evidence>
<evidence type="ECO:0000256" key="3">
    <source>
        <dbReference type="ARBA" id="ARBA00023125"/>
    </source>
</evidence>
<dbReference type="PROSITE" id="PS01081">
    <property type="entry name" value="HTH_TETR_1"/>
    <property type="match status" value="1"/>
</dbReference>
<evidence type="ECO:0000259" key="6">
    <source>
        <dbReference type="PROSITE" id="PS50977"/>
    </source>
</evidence>
<dbReference type="InterPro" id="IPR036271">
    <property type="entry name" value="Tet_transcr_reg_TetR-rel_C_sf"/>
</dbReference>
<dbReference type="InterPro" id="IPR023772">
    <property type="entry name" value="DNA-bd_HTH_TetR-type_CS"/>
</dbReference>
<gene>
    <name evidence="7" type="ORF">GCM10011395_22800</name>
</gene>
<dbReference type="Pfam" id="PF17932">
    <property type="entry name" value="TetR_C_24"/>
    <property type="match status" value="1"/>
</dbReference>
<keyword evidence="8" id="KW-1185">Reference proteome</keyword>
<dbReference type="InterPro" id="IPR050109">
    <property type="entry name" value="HTH-type_TetR-like_transc_reg"/>
</dbReference>
<dbReference type="PROSITE" id="PS50977">
    <property type="entry name" value="HTH_TETR_2"/>
    <property type="match status" value="1"/>
</dbReference>
<dbReference type="RefSeq" id="WP_229733060.1">
    <property type="nucleotide sequence ID" value="NZ_BMDW01000013.1"/>
</dbReference>
<feature type="domain" description="HTH tetR-type" evidence="6">
    <location>
        <begin position="35"/>
        <end position="95"/>
    </location>
</feature>
<dbReference type="InterPro" id="IPR009057">
    <property type="entry name" value="Homeodomain-like_sf"/>
</dbReference>
<keyword evidence="2" id="KW-0805">Transcription regulation</keyword>
<protein>
    <submittedName>
        <fullName evidence="7">TetR family transcriptional regulator</fullName>
    </submittedName>
</protein>
<dbReference type="PRINTS" id="PR00455">
    <property type="entry name" value="HTHTETR"/>
</dbReference>
<evidence type="ECO:0000256" key="5">
    <source>
        <dbReference type="PROSITE-ProRule" id="PRU00335"/>
    </source>
</evidence>
<organism evidence="7 8">
    <name type="scientific">Sphingomonas psychrolutea</name>
    <dbReference type="NCBI Taxonomy" id="1259676"/>
    <lineage>
        <taxon>Bacteria</taxon>
        <taxon>Pseudomonadati</taxon>
        <taxon>Pseudomonadota</taxon>
        <taxon>Alphaproteobacteria</taxon>
        <taxon>Sphingomonadales</taxon>
        <taxon>Sphingomonadaceae</taxon>
        <taxon>Sphingomonas</taxon>
    </lineage>
</organism>
<dbReference type="Gene3D" id="1.10.10.60">
    <property type="entry name" value="Homeodomain-like"/>
    <property type="match status" value="1"/>
</dbReference>
<proteinExistence type="predicted"/>
<dbReference type="SUPFAM" id="SSF46689">
    <property type="entry name" value="Homeodomain-like"/>
    <property type="match status" value="1"/>
</dbReference>
<evidence type="ECO:0000256" key="2">
    <source>
        <dbReference type="ARBA" id="ARBA00023015"/>
    </source>
</evidence>
<dbReference type="PANTHER" id="PTHR30055">
    <property type="entry name" value="HTH-TYPE TRANSCRIPTIONAL REGULATOR RUTR"/>
    <property type="match status" value="1"/>
</dbReference>
<dbReference type="InterPro" id="IPR001647">
    <property type="entry name" value="HTH_TetR"/>
</dbReference>
<reference evidence="8" key="1">
    <citation type="journal article" date="2019" name="Int. J. Syst. Evol. Microbiol.">
        <title>The Global Catalogue of Microorganisms (GCM) 10K type strain sequencing project: providing services to taxonomists for standard genome sequencing and annotation.</title>
        <authorList>
            <consortium name="The Broad Institute Genomics Platform"/>
            <consortium name="The Broad Institute Genome Sequencing Center for Infectious Disease"/>
            <person name="Wu L."/>
            <person name="Ma J."/>
        </authorList>
    </citation>
    <scope>NUCLEOTIDE SEQUENCE [LARGE SCALE GENOMIC DNA]</scope>
    <source>
        <strain evidence="8">CGMCC 1.10106</strain>
    </source>
</reference>
<comment type="caution">
    <text evidence="7">The sequence shown here is derived from an EMBL/GenBank/DDBJ whole genome shotgun (WGS) entry which is preliminary data.</text>
</comment>
<dbReference type="Pfam" id="PF00440">
    <property type="entry name" value="TetR_N"/>
    <property type="match status" value="1"/>
</dbReference>
<feature type="DNA-binding region" description="H-T-H motif" evidence="5">
    <location>
        <begin position="58"/>
        <end position="77"/>
    </location>
</feature>
<dbReference type="PANTHER" id="PTHR30055:SF175">
    <property type="entry name" value="HTH-TYPE TRANSCRIPTIONAL REPRESSOR KSTR2"/>
    <property type="match status" value="1"/>
</dbReference>
<dbReference type="Gene3D" id="1.10.357.10">
    <property type="entry name" value="Tetracycline Repressor, domain 2"/>
    <property type="match status" value="1"/>
</dbReference>
<evidence type="ECO:0000313" key="7">
    <source>
        <dbReference type="EMBL" id="GGA51896.1"/>
    </source>
</evidence>
<dbReference type="EMBL" id="BMDW01000013">
    <property type="protein sequence ID" value="GGA51896.1"/>
    <property type="molecule type" value="Genomic_DNA"/>
</dbReference>
<evidence type="ECO:0000313" key="8">
    <source>
        <dbReference type="Proteomes" id="UP000618591"/>
    </source>
</evidence>
<dbReference type="Proteomes" id="UP000618591">
    <property type="component" value="Unassembled WGS sequence"/>
</dbReference>
<sequence length="229" mass="25649">MNSDSDAIAANAAAKASGIGRRRSAARRDSSALYKAKRDEISEAAIRVFNRKGFQGASMTAVAEELGVERASLYYYFSSKEALFDDVVRTVVERNLDFVKRIAASRISPRRKIRALIVALMSSYGEHYPLFYIYIRENLSHVSDARSEWSATMREINRQTTDAVTAIIEEGYADKSIRKIGDARVVAYGIFGLVGWTHRWFRPAESDVSAEEIGKIYAEMVLSGIEPPY</sequence>
<dbReference type="SUPFAM" id="SSF48498">
    <property type="entry name" value="Tetracyclin repressor-like, C-terminal domain"/>
    <property type="match status" value="1"/>
</dbReference>
<keyword evidence="3 5" id="KW-0238">DNA-binding</keyword>
<keyword evidence="1" id="KW-0678">Repressor</keyword>
<dbReference type="InterPro" id="IPR041490">
    <property type="entry name" value="KstR2_TetR_C"/>
</dbReference>